<dbReference type="STRING" id="1453999.AW06_003259"/>
<keyword evidence="6" id="KW-1185">Reference proteome</keyword>
<proteinExistence type="inferred from homology"/>
<evidence type="ECO:0000313" key="6">
    <source>
        <dbReference type="Proteomes" id="UP000021315"/>
    </source>
</evidence>
<accession>A0A080MEM9</accession>
<comment type="caution">
    <text evidence="5">The sequence shown here is derived from an EMBL/GenBank/DDBJ whole genome shotgun (WGS) entry which is preliminary data.</text>
</comment>
<dbReference type="PANTHER" id="PTHR30024">
    <property type="entry name" value="ALIPHATIC SULFONATES-BINDING PROTEIN-RELATED"/>
    <property type="match status" value="1"/>
</dbReference>
<name>A0A080MEM9_9PROT</name>
<dbReference type="SUPFAM" id="SSF53850">
    <property type="entry name" value="Periplasmic binding protein-like II"/>
    <property type="match status" value="1"/>
</dbReference>
<dbReference type="GO" id="GO:0042597">
    <property type="term" value="C:periplasmic space"/>
    <property type="evidence" value="ECO:0007669"/>
    <property type="project" value="UniProtKB-SubCell"/>
</dbReference>
<feature type="domain" description="SsuA/THI5-like" evidence="4">
    <location>
        <begin position="86"/>
        <end position="252"/>
    </location>
</feature>
<evidence type="ECO:0000259" key="4">
    <source>
        <dbReference type="Pfam" id="PF09084"/>
    </source>
</evidence>
<dbReference type="Proteomes" id="UP000021315">
    <property type="component" value="Unassembled WGS sequence"/>
</dbReference>
<dbReference type="InterPro" id="IPR015168">
    <property type="entry name" value="SsuA/THI5"/>
</dbReference>
<reference evidence="5" key="1">
    <citation type="submission" date="2014-02" db="EMBL/GenBank/DDBJ databases">
        <title>Expanding our view of genomic diversity in Candidatus Accumulibacter clades.</title>
        <authorList>
            <person name="Skennerton C.T."/>
            <person name="Barr J.J."/>
            <person name="Slater F.R."/>
            <person name="Bond P.L."/>
            <person name="Tyson G.W."/>
        </authorList>
    </citation>
    <scope>NUCLEOTIDE SEQUENCE [LARGE SCALE GENOMIC DNA]</scope>
</reference>
<comment type="similarity">
    <text evidence="2">Belongs to the bacterial solute-binding protein SsuA/TauA family.</text>
</comment>
<evidence type="ECO:0000256" key="2">
    <source>
        <dbReference type="ARBA" id="ARBA00010742"/>
    </source>
</evidence>
<comment type="subcellular location">
    <subcellularLocation>
        <location evidence="1">Periplasm</location>
    </subcellularLocation>
</comment>
<dbReference type="PANTHER" id="PTHR30024:SF47">
    <property type="entry name" value="TAURINE-BINDING PERIPLASMIC PROTEIN"/>
    <property type="match status" value="1"/>
</dbReference>
<evidence type="ECO:0000256" key="1">
    <source>
        <dbReference type="ARBA" id="ARBA00004418"/>
    </source>
</evidence>
<gene>
    <name evidence="5" type="primary">ssuA_2</name>
    <name evidence="5" type="ORF">AW06_003259</name>
</gene>
<organism evidence="5 6">
    <name type="scientific">Candidatus Accumulibacter cognatus</name>
    <dbReference type="NCBI Taxonomy" id="2954383"/>
    <lineage>
        <taxon>Bacteria</taxon>
        <taxon>Pseudomonadati</taxon>
        <taxon>Pseudomonadota</taxon>
        <taxon>Betaproteobacteria</taxon>
        <taxon>Candidatus Accumulibacter</taxon>
    </lineage>
</organism>
<dbReference type="GO" id="GO:0042918">
    <property type="term" value="P:alkanesulfonate transmembrane transport"/>
    <property type="evidence" value="ECO:0007669"/>
    <property type="project" value="TreeGrafter"/>
</dbReference>
<dbReference type="Gene3D" id="3.40.190.10">
    <property type="entry name" value="Periplasmic binding protein-like II"/>
    <property type="match status" value="2"/>
</dbReference>
<protein>
    <submittedName>
        <fullName evidence="5">Aliphatic sulfonates-binding protein</fullName>
    </submittedName>
</protein>
<dbReference type="Pfam" id="PF09084">
    <property type="entry name" value="NMT1"/>
    <property type="match status" value="1"/>
</dbReference>
<dbReference type="AlphaFoldDB" id="A0A080MEM9"/>
<dbReference type="EMBL" id="JDST02000078">
    <property type="protein sequence ID" value="KFB75644.1"/>
    <property type="molecule type" value="Genomic_DNA"/>
</dbReference>
<keyword evidence="3" id="KW-0732">Signal</keyword>
<dbReference type="RefSeq" id="WP_273704733.1">
    <property type="nucleotide sequence ID" value="NZ_JDST02000078.1"/>
</dbReference>
<evidence type="ECO:0000313" key="5">
    <source>
        <dbReference type="EMBL" id="KFB75644.1"/>
    </source>
</evidence>
<evidence type="ECO:0000256" key="3">
    <source>
        <dbReference type="ARBA" id="ARBA00022729"/>
    </source>
</evidence>
<dbReference type="CDD" id="cd01008">
    <property type="entry name" value="PBP2_NrtA_SsuA_CpmA_like"/>
    <property type="match status" value="1"/>
</dbReference>
<sequence length="363" mass="40156">MTILGRSISGRFLLLVLVLGAVRAGAEDSPYYAKYKYGSSAAEIDFGPVITAVPNAVVAEVIRRDRILREGLGRNTLRYHPLDKGPDAVALMLDGKLDATLQSDITMLELAAAMEITNVALFKENFGVVVARKGQAIAELRGKRVGTPGGGAGHFTLLQALDQAGLRDADIVPVRMEVRDMPAALLAGRIDAFSAFEPAPSTVLLKHGDRYAAIYRHRSPGYLIVTRKIRKENPEAVTQLAAALARAVNWLRRDRNNLQRASEWAAQAIATFKGPQLTVKEIMQMTRSSLLELREVPQMARPDAESNSLIARNFRFLKEHGRLPASAEWNSVHQSFDFGVMSEVLSNRKRYRIDTFDYEMPVD</sequence>